<dbReference type="GO" id="GO:0003918">
    <property type="term" value="F:DNA topoisomerase type II (double strand cut, ATP-hydrolyzing) activity"/>
    <property type="evidence" value="ECO:0007669"/>
    <property type="project" value="UniProtKB-EC"/>
</dbReference>
<dbReference type="Gene3D" id="3.30.565.10">
    <property type="entry name" value="Histidine kinase-like ATPase, C-terminal domain"/>
    <property type="match status" value="1"/>
</dbReference>
<dbReference type="AlphaFoldDB" id="A0A1M6Z0G4"/>
<accession>A0A1M6Z0G4</accession>
<dbReference type="SUPFAM" id="SSF55874">
    <property type="entry name" value="ATPase domain of HSP90 chaperone/DNA topoisomerase II/histidine kinase"/>
    <property type="match status" value="1"/>
</dbReference>
<evidence type="ECO:0000313" key="11">
    <source>
        <dbReference type="Proteomes" id="UP000184111"/>
    </source>
</evidence>
<name>A0A1M6Z0G4_9ACTN</name>
<dbReference type="InterPro" id="IPR036890">
    <property type="entry name" value="HATPase_C_sf"/>
</dbReference>
<keyword evidence="7" id="KW-0238">DNA-binding</keyword>
<dbReference type="Pfam" id="PF00204">
    <property type="entry name" value="DNA_gyraseB"/>
    <property type="match status" value="1"/>
</dbReference>
<evidence type="ECO:0000313" key="10">
    <source>
        <dbReference type="EMBL" id="SHL23863.1"/>
    </source>
</evidence>
<evidence type="ECO:0000256" key="4">
    <source>
        <dbReference type="ARBA" id="ARBA00022741"/>
    </source>
</evidence>
<evidence type="ECO:0000256" key="5">
    <source>
        <dbReference type="ARBA" id="ARBA00022840"/>
    </source>
</evidence>
<dbReference type="STRING" id="310782.SAMN05216499_103182"/>
<dbReference type="PANTHER" id="PTHR45866:SF1">
    <property type="entry name" value="DNA GYRASE SUBUNIT B, MITOCHONDRIAL"/>
    <property type="match status" value="1"/>
</dbReference>
<dbReference type="SUPFAM" id="SSF54211">
    <property type="entry name" value="Ribosomal protein S5 domain 2-like"/>
    <property type="match status" value="1"/>
</dbReference>
<keyword evidence="6" id="KW-0799">Topoisomerase</keyword>
<dbReference type="InterPro" id="IPR013506">
    <property type="entry name" value="Topo_IIA_bsu_dom2"/>
</dbReference>
<sequence>MPVAPPSAVGPAVDGGSAISFWPGPDIFETVECSFGVLAARFRELAILNQGLAISLTDARHPGEPRSVRFQSPGGARDFVAFLDAPAGSPVHPDVIGFAWEDQRMEGVAEVALRWCASGEERIRGFANSRPTPYGGTHMEGFREGAAAAVNAYSRRHRLLPAAGPDLSADRIGEGLTAVVSVKLDFPIFEGAPPRGALGSAPVRDCVAEGVREHLGTWLAAHPEQASAIIARIAPGTRGR</sequence>
<dbReference type="GO" id="GO:0003677">
    <property type="term" value="F:DNA binding"/>
    <property type="evidence" value="ECO:0007669"/>
    <property type="project" value="UniProtKB-KW"/>
</dbReference>
<dbReference type="Proteomes" id="UP000184111">
    <property type="component" value="Unassembled WGS sequence"/>
</dbReference>
<evidence type="ECO:0000259" key="9">
    <source>
        <dbReference type="Pfam" id="PF00204"/>
    </source>
</evidence>
<dbReference type="GO" id="GO:0006265">
    <property type="term" value="P:DNA topological change"/>
    <property type="evidence" value="ECO:0007669"/>
    <property type="project" value="InterPro"/>
</dbReference>
<gene>
    <name evidence="10" type="ORF">SAMN05216499_103182</name>
</gene>
<dbReference type="InterPro" id="IPR014721">
    <property type="entry name" value="Ribsml_uS5_D2-typ_fold_subgr"/>
</dbReference>
<evidence type="ECO:0000256" key="2">
    <source>
        <dbReference type="ARBA" id="ARBA00010708"/>
    </source>
</evidence>
<keyword evidence="8" id="KW-0413">Isomerase</keyword>
<dbReference type="PRINTS" id="PR01159">
    <property type="entry name" value="DNAGYRASEB"/>
</dbReference>
<dbReference type="Gene3D" id="3.30.230.10">
    <property type="match status" value="1"/>
</dbReference>
<dbReference type="InterPro" id="IPR020568">
    <property type="entry name" value="Ribosomal_Su5_D2-typ_SF"/>
</dbReference>
<evidence type="ECO:0000256" key="3">
    <source>
        <dbReference type="ARBA" id="ARBA00012895"/>
    </source>
</evidence>
<dbReference type="EMBL" id="FRBI01000003">
    <property type="protein sequence ID" value="SHL23863.1"/>
    <property type="molecule type" value="Genomic_DNA"/>
</dbReference>
<feature type="domain" description="DNA topoisomerase type IIA subunit B" evidence="9">
    <location>
        <begin position="75"/>
        <end position="234"/>
    </location>
</feature>
<dbReference type="EC" id="5.6.2.2" evidence="3"/>
<comment type="catalytic activity">
    <reaction evidence="1">
        <text>ATP-dependent breakage, passage and rejoining of double-stranded DNA.</text>
        <dbReference type="EC" id="5.6.2.2"/>
    </reaction>
</comment>
<dbReference type="InterPro" id="IPR000565">
    <property type="entry name" value="Topo_IIA_B"/>
</dbReference>
<keyword evidence="11" id="KW-1185">Reference proteome</keyword>
<keyword evidence="4" id="KW-0547">Nucleotide-binding</keyword>
<evidence type="ECO:0000256" key="1">
    <source>
        <dbReference type="ARBA" id="ARBA00000185"/>
    </source>
</evidence>
<comment type="similarity">
    <text evidence="2">Belongs to the type II topoisomerase GyrB family.</text>
</comment>
<keyword evidence="5" id="KW-0067">ATP-binding</keyword>
<dbReference type="GO" id="GO:0005524">
    <property type="term" value="F:ATP binding"/>
    <property type="evidence" value="ECO:0007669"/>
    <property type="project" value="UniProtKB-KW"/>
</dbReference>
<dbReference type="RefSeq" id="WP_235001945.1">
    <property type="nucleotide sequence ID" value="NZ_FRBI01000003.1"/>
</dbReference>
<organism evidence="10 11">
    <name type="scientific">Actinacidiphila paucisporea</name>
    <dbReference type="NCBI Taxonomy" id="310782"/>
    <lineage>
        <taxon>Bacteria</taxon>
        <taxon>Bacillati</taxon>
        <taxon>Actinomycetota</taxon>
        <taxon>Actinomycetes</taxon>
        <taxon>Kitasatosporales</taxon>
        <taxon>Streptomycetaceae</taxon>
        <taxon>Actinacidiphila</taxon>
    </lineage>
</organism>
<protein>
    <recommendedName>
        <fullName evidence="3">DNA topoisomerase (ATP-hydrolyzing)</fullName>
        <ecNumber evidence="3">5.6.2.2</ecNumber>
    </recommendedName>
</protein>
<proteinExistence type="inferred from homology"/>
<evidence type="ECO:0000256" key="7">
    <source>
        <dbReference type="ARBA" id="ARBA00023125"/>
    </source>
</evidence>
<evidence type="ECO:0000256" key="6">
    <source>
        <dbReference type="ARBA" id="ARBA00023029"/>
    </source>
</evidence>
<evidence type="ECO:0000256" key="8">
    <source>
        <dbReference type="ARBA" id="ARBA00023235"/>
    </source>
</evidence>
<reference evidence="10 11" key="1">
    <citation type="submission" date="2016-11" db="EMBL/GenBank/DDBJ databases">
        <authorList>
            <person name="Jaros S."/>
            <person name="Januszkiewicz K."/>
            <person name="Wedrychowicz H."/>
        </authorList>
    </citation>
    <scope>NUCLEOTIDE SEQUENCE [LARGE SCALE GENOMIC DNA]</scope>
    <source>
        <strain evidence="10 11">CGMCC 4.2025</strain>
    </source>
</reference>
<dbReference type="PANTHER" id="PTHR45866">
    <property type="entry name" value="DNA GYRASE/TOPOISOMERASE SUBUNIT B"/>
    <property type="match status" value="1"/>
</dbReference>